<dbReference type="InterPro" id="IPR013559">
    <property type="entry name" value="YheO"/>
</dbReference>
<dbReference type="PANTHER" id="PTHR35568:SF1">
    <property type="entry name" value="TRANSCRIPTIONAL REGULATOR DAUR"/>
    <property type="match status" value="1"/>
</dbReference>
<sequence>MNKQTKADYIKLVHFLAQALGKDYEIVLHDITEDGVSIAEIVNNHISGRSINSPITGFALELLNKKIYEERDFLSNYKASASGKNIKGSTFFIKENNKLSGMLCINYDKSRIENIAAQLLNNDSINEEYAYEEVLSLDLNELILELTGLSINEIKTTNLKPKQRQDIVDKIYEKGIFNIKGSITQIASLLNLSESSIYRCINKSKQKFS</sequence>
<keyword evidence="4" id="KW-1185">Reference proteome</keyword>
<dbReference type="PANTHER" id="PTHR35568">
    <property type="entry name" value="TRANSCRIPTIONAL REGULATOR DAUR"/>
    <property type="match status" value="1"/>
</dbReference>
<dbReference type="Pfam" id="PF08348">
    <property type="entry name" value="PAS_6"/>
    <property type="match status" value="1"/>
</dbReference>
<comment type="caution">
    <text evidence="3">The sequence shown here is derived from an EMBL/GenBank/DDBJ whole genome shotgun (WGS) entry which is preliminary data.</text>
</comment>
<reference evidence="3 4" key="1">
    <citation type="submission" date="2020-07" db="EMBL/GenBank/DDBJ databases">
        <title>Transfer of Campylobacter canadensis to the novel genus Avispirillum gen. nov., that also includes two novel species recovered from migratory waterfowl: Avispirillum anseris sp. nov. and Avispirillum brantae sp. nov.</title>
        <authorList>
            <person name="Miller W.G."/>
            <person name="Chapman M.H."/>
            <person name="Yee E."/>
            <person name="Inglis G.D."/>
        </authorList>
    </citation>
    <scope>NUCLEOTIDE SEQUENCE [LARGE SCALE GENOMIC DNA]</scope>
    <source>
        <strain evidence="3 4">L283</strain>
    </source>
</reference>
<dbReference type="RefSeq" id="WP_172229717.1">
    <property type="nucleotide sequence ID" value="NZ_CP035946.1"/>
</dbReference>
<proteinExistence type="predicted"/>
<organism evidence="3 4">
    <name type="scientific">Campylobacter canadensis</name>
    <dbReference type="NCBI Taxonomy" id="449520"/>
    <lineage>
        <taxon>Bacteria</taxon>
        <taxon>Pseudomonadati</taxon>
        <taxon>Campylobacterota</taxon>
        <taxon>Epsilonproteobacteria</taxon>
        <taxon>Campylobacterales</taxon>
        <taxon>Campylobacteraceae</taxon>
        <taxon>Campylobacter</taxon>
    </lineage>
</organism>
<feature type="domain" description="Transcriptional regulator DauR-like HTH" evidence="2">
    <location>
        <begin position="153"/>
        <end position="202"/>
    </location>
</feature>
<dbReference type="EMBL" id="JACGBB010000005">
    <property type="protein sequence ID" value="MBZ7987156.1"/>
    <property type="molecule type" value="Genomic_DNA"/>
</dbReference>
<evidence type="ECO:0000259" key="2">
    <source>
        <dbReference type="Pfam" id="PF13309"/>
    </source>
</evidence>
<gene>
    <name evidence="3" type="ORF">AVCANL283_03395</name>
</gene>
<dbReference type="Pfam" id="PF13309">
    <property type="entry name" value="HTH_22"/>
    <property type="match status" value="1"/>
</dbReference>
<dbReference type="Proteomes" id="UP000786183">
    <property type="component" value="Unassembled WGS sequence"/>
</dbReference>
<accession>A0ABS7WS03</accession>
<dbReference type="InterPro" id="IPR039446">
    <property type="entry name" value="DauR-like"/>
</dbReference>
<name>A0ABS7WS03_9BACT</name>
<evidence type="ECO:0000313" key="3">
    <source>
        <dbReference type="EMBL" id="MBZ7987156.1"/>
    </source>
</evidence>
<dbReference type="InterPro" id="IPR039445">
    <property type="entry name" value="DauR-like_HTH"/>
</dbReference>
<feature type="domain" description="YheO-like" evidence="1">
    <location>
        <begin position="8"/>
        <end position="116"/>
    </location>
</feature>
<protein>
    <submittedName>
        <fullName evidence="3">PAS domain-containing protein</fullName>
    </submittedName>
</protein>
<evidence type="ECO:0000313" key="4">
    <source>
        <dbReference type="Proteomes" id="UP000786183"/>
    </source>
</evidence>
<evidence type="ECO:0000259" key="1">
    <source>
        <dbReference type="Pfam" id="PF08348"/>
    </source>
</evidence>